<protein>
    <submittedName>
        <fullName evidence="2">Uncharacterized protein</fullName>
    </submittedName>
</protein>
<organism evidence="2 3">
    <name type="scientific">Melipona bicolor</name>
    <dbReference type="NCBI Taxonomy" id="60889"/>
    <lineage>
        <taxon>Eukaryota</taxon>
        <taxon>Metazoa</taxon>
        <taxon>Ecdysozoa</taxon>
        <taxon>Arthropoda</taxon>
        <taxon>Hexapoda</taxon>
        <taxon>Insecta</taxon>
        <taxon>Pterygota</taxon>
        <taxon>Neoptera</taxon>
        <taxon>Endopterygota</taxon>
        <taxon>Hymenoptera</taxon>
        <taxon>Apocrita</taxon>
        <taxon>Aculeata</taxon>
        <taxon>Apoidea</taxon>
        <taxon>Anthophila</taxon>
        <taxon>Apidae</taxon>
        <taxon>Melipona</taxon>
    </lineage>
</organism>
<feature type="region of interest" description="Disordered" evidence="1">
    <location>
        <begin position="77"/>
        <end position="100"/>
    </location>
</feature>
<name>A0AA40GB01_9HYME</name>
<evidence type="ECO:0000313" key="3">
    <source>
        <dbReference type="Proteomes" id="UP001177670"/>
    </source>
</evidence>
<dbReference type="Proteomes" id="UP001177670">
    <property type="component" value="Unassembled WGS sequence"/>
</dbReference>
<feature type="compositionally biased region" description="Basic and acidic residues" evidence="1">
    <location>
        <begin position="91"/>
        <end position="100"/>
    </location>
</feature>
<evidence type="ECO:0000256" key="1">
    <source>
        <dbReference type="SAM" id="MobiDB-lite"/>
    </source>
</evidence>
<comment type="caution">
    <text evidence="2">The sequence shown here is derived from an EMBL/GenBank/DDBJ whole genome shotgun (WGS) entry which is preliminary data.</text>
</comment>
<reference evidence="2" key="1">
    <citation type="submission" date="2021-10" db="EMBL/GenBank/DDBJ databases">
        <title>Melipona bicolor Genome sequencing and assembly.</title>
        <authorList>
            <person name="Araujo N.S."/>
            <person name="Arias M.C."/>
        </authorList>
    </citation>
    <scope>NUCLEOTIDE SEQUENCE</scope>
    <source>
        <strain evidence="2">USP_2M_L1-L4_2017</strain>
        <tissue evidence="2">Whole body</tissue>
    </source>
</reference>
<feature type="compositionally biased region" description="Polar residues" evidence="1">
    <location>
        <begin position="37"/>
        <end position="65"/>
    </location>
</feature>
<accession>A0AA40GB01</accession>
<proteinExistence type="predicted"/>
<evidence type="ECO:0000313" key="2">
    <source>
        <dbReference type="EMBL" id="KAK1134437.1"/>
    </source>
</evidence>
<sequence>MYVFQSFQNLYLQLEDTVRPILPPPPSSSKRGHLERQQTVPGPQSSITSSPATTLTSKTPPLQSNIQWFDKEAENLFSDSDLTGSAKNTPVKKETEEVSI</sequence>
<dbReference type="EMBL" id="JAHYIQ010000002">
    <property type="protein sequence ID" value="KAK1134437.1"/>
    <property type="molecule type" value="Genomic_DNA"/>
</dbReference>
<feature type="region of interest" description="Disordered" evidence="1">
    <location>
        <begin position="18"/>
        <end position="65"/>
    </location>
</feature>
<gene>
    <name evidence="2" type="ORF">K0M31_007227</name>
</gene>
<keyword evidence="3" id="KW-1185">Reference proteome</keyword>
<feature type="compositionally biased region" description="Polar residues" evidence="1">
    <location>
        <begin position="77"/>
        <end position="88"/>
    </location>
</feature>
<dbReference type="AlphaFoldDB" id="A0AA40GB01"/>